<dbReference type="OrthoDB" id="9974479at2759"/>
<name>A0A6G0Y996_APHCR</name>
<comment type="caution">
    <text evidence="1">The sequence shown here is derived from an EMBL/GenBank/DDBJ whole genome shotgun (WGS) entry which is preliminary data.</text>
</comment>
<organism evidence="1 2">
    <name type="scientific">Aphis craccivora</name>
    <name type="common">Cowpea aphid</name>
    <dbReference type="NCBI Taxonomy" id="307492"/>
    <lineage>
        <taxon>Eukaryota</taxon>
        <taxon>Metazoa</taxon>
        <taxon>Ecdysozoa</taxon>
        <taxon>Arthropoda</taxon>
        <taxon>Hexapoda</taxon>
        <taxon>Insecta</taxon>
        <taxon>Pterygota</taxon>
        <taxon>Neoptera</taxon>
        <taxon>Paraneoptera</taxon>
        <taxon>Hemiptera</taxon>
        <taxon>Sternorrhyncha</taxon>
        <taxon>Aphidomorpha</taxon>
        <taxon>Aphidoidea</taxon>
        <taxon>Aphididae</taxon>
        <taxon>Aphidini</taxon>
        <taxon>Aphis</taxon>
        <taxon>Aphis</taxon>
    </lineage>
</organism>
<gene>
    <name evidence="1" type="ORF">FWK35_00017802</name>
</gene>
<feature type="non-terminal residue" evidence="1">
    <location>
        <position position="86"/>
    </location>
</feature>
<accession>A0A6G0Y996</accession>
<protein>
    <recommendedName>
        <fullName evidence="3">FLYWCH-type domain-containing protein</fullName>
    </recommendedName>
</protein>
<keyword evidence="2" id="KW-1185">Reference proteome</keyword>
<dbReference type="AlphaFoldDB" id="A0A6G0Y996"/>
<evidence type="ECO:0000313" key="1">
    <source>
        <dbReference type="EMBL" id="KAF0751340.1"/>
    </source>
</evidence>
<evidence type="ECO:0000313" key="2">
    <source>
        <dbReference type="Proteomes" id="UP000478052"/>
    </source>
</evidence>
<proteinExistence type="predicted"/>
<dbReference type="EMBL" id="VUJU01005402">
    <property type="protein sequence ID" value="KAF0751340.1"/>
    <property type="molecule type" value="Genomic_DNA"/>
</dbReference>
<dbReference type="Proteomes" id="UP000478052">
    <property type="component" value="Unassembled WGS sequence"/>
</dbReference>
<sequence length="86" mass="10474">MLIIKNEFKFCFHKELNNNIERWKCIQKQCKAYIKIGKNKEIFFENLNHSRDRTEETNLNRQKLNNKLKRKAVDDICEKPAKLIHK</sequence>
<reference evidence="1 2" key="1">
    <citation type="submission" date="2019-08" db="EMBL/GenBank/DDBJ databases">
        <title>Whole genome of Aphis craccivora.</title>
        <authorList>
            <person name="Voronova N.V."/>
            <person name="Shulinski R.S."/>
            <person name="Bandarenka Y.V."/>
            <person name="Zhorov D.G."/>
            <person name="Warner D."/>
        </authorList>
    </citation>
    <scope>NUCLEOTIDE SEQUENCE [LARGE SCALE GENOMIC DNA]</scope>
    <source>
        <strain evidence="1">180601</strain>
        <tissue evidence="1">Whole Body</tissue>
    </source>
</reference>
<dbReference type="Gene3D" id="2.20.25.240">
    <property type="match status" value="1"/>
</dbReference>
<evidence type="ECO:0008006" key="3">
    <source>
        <dbReference type="Google" id="ProtNLM"/>
    </source>
</evidence>